<dbReference type="SMART" id="SM00239">
    <property type="entry name" value="C2"/>
    <property type="match status" value="1"/>
</dbReference>
<evidence type="ECO:0000313" key="3">
    <source>
        <dbReference type="EMBL" id="CAD5207083.1"/>
    </source>
</evidence>
<comment type="caution">
    <text evidence="3">The sequence shown here is derived from an EMBL/GenBank/DDBJ whole genome shotgun (WGS) entry which is preliminary data.</text>
</comment>
<dbReference type="GO" id="GO:0030672">
    <property type="term" value="C:synaptic vesicle membrane"/>
    <property type="evidence" value="ECO:0007669"/>
    <property type="project" value="TreeGrafter"/>
</dbReference>
<keyword evidence="4" id="KW-1185">Reference proteome</keyword>
<feature type="region of interest" description="Disordered" evidence="1">
    <location>
        <begin position="679"/>
        <end position="756"/>
    </location>
</feature>
<dbReference type="OrthoDB" id="5831756at2759"/>
<dbReference type="GO" id="GO:0016082">
    <property type="term" value="P:synaptic vesicle priming"/>
    <property type="evidence" value="ECO:0007669"/>
    <property type="project" value="TreeGrafter"/>
</dbReference>
<feature type="compositionally biased region" description="Polar residues" evidence="1">
    <location>
        <begin position="811"/>
        <end position="820"/>
    </location>
</feature>
<organism evidence="3 4">
    <name type="scientific">Bursaphelenchus okinawaensis</name>
    <dbReference type="NCBI Taxonomy" id="465554"/>
    <lineage>
        <taxon>Eukaryota</taxon>
        <taxon>Metazoa</taxon>
        <taxon>Ecdysozoa</taxon>
        <taxon>Nematoda</taxon>
        <taxon>Chromadorea</taxon>
        <taxon>Rhabditida</taxon>
        <taxon>Tylenchina</taxon>
        <taxon>Tylenchomorpha</taxon>
        <taxon>Aphelenchoidea</taxon>
        <taxon>Aphelenchoididae</taxon>
        <taxon>Bursaphelenchus</taxon>
    </lineage>
</organism>
<dbReference type="GO" id="GO:0043195">
    <property type="term" value="C:terminal bouton"/>
    <property type="evidence" value="ECO:0007669"/>
    <property type="project" value="TreeGrafter"/>
</dbReference>
<reference evidence="3" key="1">
    <citation type="submission" date="2020-09" db="EMBL/GenBank/DDBJ databases">
        <authorList>
            <person name="Kikuchi T."/>
        </authorList>
    </citation>
    <scope>NUCLEOTIDE SEQUENCE</scope>
    <source>
        <strain evidence="3">SH1</strain>
    </source>
</reference>
<dbReference type="GO" id="GO:0042734">
    <property type="term" value="C:presynaptic membrane"/>
    <property type="evidence" value="ECO:0007669"/>
    <property type="project" value="TreeGrafter"/>
</dbReference>
<protein>
    <recommendedName>
        <fullName evidence="2">C2 domain-containing protein</fullName>
    </recommendedName>
</protein>
<dbReference type="GO" id="GO:0005516">
    <property type="term" value="F:calmodulin binding"/>
    <property type="evidence" value="ECO:0007669"/>
    <property type="project" value="TreeGrafter"/>
</dbReference>
<dbReference type="GO" id="GO:0019992">
    <property type="term" value="F:diacylglycerol binding"/>
    <property type="evidence" value="ECO:0007669"/>
    <property type="project" value="InterPro"/>
</dbReference>
<name>A0A811JUB8_9BILA</name>
<feature type="region of interest" description="Disordered" evidence="1">
    <location>
        <begin position="319"/>
        <end position="358"/>
    </location>
</feature>
<dbReference type="Proteomes" id="UP000614601">
    <property type="component" value="Unassembled WGS sequence"/>
</dbReference>
<dbReference type="GO" id="GO:0017075">
    <property type="term" value="F:syntaxin-1 binding"/>
    <property type="evidence" value="ECO:0007669"/>
    <property type="project" value="TreeGrafter"/>
</dbReference>
<dbReference type="EMBL" id="CAJFDH010000001">
    <property type="protein sequence ID" value="CAD5207083.1"/>
    <property type="molecule type" value="Genomic_DNA"/>
</dbReference>
<dbReference type="EMBL" id="CAJFCW020000001">
    <property type="protein sequence ID" value="CAG9084267.1"/>
    <property type="molecule type" value="Genomic_DNA"/>
</dbReference>
<dbReference type="GO" id="GO:0099525">
    <property type="term" value="P:presynaptic dense core vesicle exocytosis"/>
    <property type="evidence" value="ECO:0007669"/>
    <property type="project" value="TreeGrafter"/>
</dbReference>
<proteinExistence type="predicted"/>
<dbReference type="PANTHER" id="PTHR10480:SF12">
    <property type="entry name" value="UNC-13, ISOFORM E"/>
    <property type="match status" value="1"/>
</dbReference>
<dbReference type="GO" id="GO:0035249">
    <property type="term" value="P:synaptic transmission, glutamatergic"/>
    <property type="evidence" value="ECO:0007669"/>
    <property type="project" value="TreeGrafter"/>
</dbReference>
<evidence type="ECO:0000259" key="2">
    <source>
        <dbReference type="PROSITE" id="PS50004"/>
    </source>
</evidence>
<feature type="compositionally biased region" description="Basic and acidic residues" evidence="1">
    <location>
        <begin position="447"/>
        <end position="474"/>
    </location>
</feature>
<dbReference type="InterPro" id="IPR000008">
    <property type="entry name" value="C2_dom"/>
</dbReference>
<feature type="region of interest" description="Disordered" evidence="1">
    <location>
        <begin position="447"/>
        <end position="490"/>
    </location>
</feature>
<dbReference type="GO" id="GO:0098831">
    <property type="term" value="C:presynaptic active zone cytoplasmic component"/>
    <property type="evidence" value="ECO:0007669"/>
    <property type="project" value="TreeGrafter"/>
</dbReference>
<dbReference type="GO" id="GO:0061789">
    <property type="term" value="P:dense core granule priming"/>
    <property type="evidence" value="ECO:0007669"/>
    <property type="project" value="TreeGrafter"/>
</dbReference>
<feature type="region of interest" description="Disordered" evidence="1">
    <location>
        <begin position="934"/>
        <end position="953"/>
    </location>
</feature>
<feature type="region of interest" description="Disordered" evidence="1">
    <location>
        <begin position="617"/>
        <end position="648"/>
    </location>
</feature>
<feature type="compositionally biased region" description="Polar residues" evidence="1">
    <location>
        <begin position="738"/>
        <end position="752"/>
    </location>
</feature>
<accession>A0A811JUB8</accession>
<feature type="domain" description="C2" evidence="2">
    <location>
        <begin position="1"/>
        <end position="97"/>
    </location>
</feature>
<feature type="compositionally biased region" description="Polar residues" evidence="1">
    <location>
        <begin position="319"/>
        <end position="350"/>
    </location>
</feature>
<dbReference type="Proteomes" id="UP000783686">
    <property type="component" value="Unassembled WGS sequence"/>
</dbReference>
<dbReference type="GO" id="GO:0031594">
    <property type="term" value="C:neuromuscular junction"/>
    <property type="evidence" value="ECO:0007669"/>
    <property type="project" value="TreeGrafter"/>
</dbReference>
<dbReference type="Gene3D" id="2.60.40.150">
    <property type="entry name" value="C2 domain"/>
    <property type="match status" value="1"/>
</dbReference>
<dbReference type="SUPFAM" id="SSF49562">
    <property type="entry name" value="C2 domain (Calcium/lipid-binding domain, CaLB)"/>
    <property type="match status" value="1"/>
</dbReference>
<dbReference type="PROSITE" id="PS50004">
    <property type="entry name" value="C2"/>
    <property type="match status" value="1"/>
</dbReference>
<feature type="region of interest" description="Disordered" evidence="1">
    <location>
        <begin position="789"/>
        <end position="833"/>
    </location>
</feature>
<feature type="compositionally biased region" description="Polar residues" evidence="1">
    <location>
        <begin position="705"/>
        <end position="718"/>
    </location>
</feature>
<dbReference type="PANTHER" id="PTHR10480">
    <property type="entry name" value="PROTEIN UNC-13 HOMOLOG"/>
    <property type="match status" value="1"/>
</dbReference>
<evidence type="ECO:0000256" key="1">
    <source>
        <dbReference type="SAM" id="MobiDB-lite"/>
    </source>
</evidence>
<gene>
    <name evidence="3" type="ORF">BOKJ2_LOCUS1767</name>
</gene>
<feature type="compositionally biased region" description="Basic and acidic residues" evidence="1">
    <location>
        <begin position="617"/>
        <end position="631"/>
    </location>
</feature>
<feature type="compositionally biased region" description="Basic and acidic residues" evidence="1">
    <location>
        <begin position="639"/>
        <end position="648"/>
    </location>
</feature>
<sequence>MSLLCVTIKRATLQGATEEFHSYVTVKLQNVKSTTVAVRGAKPSWEQEFIFETNRLDQGLMVELWNKGVLWDKLIGVHYLPLYQVQYRAGPGAGAWLKIDQELETRNGQTVGTCKPTGHSVMVDVRFELPFEAQSADADEVQRRLQELNRFVENEGQIIQRAPFNHSGVSEDSDYTSDVSFPIHHQNNQSAHQWGSHLHPHAGPANSGIIQNPPFEEEFDAHPEDILSVSTNFQNSQDYQGDNYGLSNYSEPYNYETERSSPHGLRRYNDEPAYDNGQVYPTGYYDAYMHSIPEDEYKLEDNEGNVYSEDGRLGAYPTASSVERTSGEEYNTTPSYTDTSLHNQPRSNYTKPDRIVPNGTYDIHQQVYNEYAQYNDSTYNEGTPEEYDAELEDIEPQYMDRARRGLRRVQVQGEYGYEGQGEAGTSEYGNQEEGYLKRQYDFGNGYEERQYDSGKEFDTSGRQYDSKNEYDTRQYDSQTEYDATVPDVSNPDYVDDAQYGAVNPNYDSGKEYDTVNRQYGSQQGYDSNEQYDSAKEYDAVNNQFSAANDQYDALKDEVVLNRHYDSKNEFEVVHRQYDSGSQINDFHQQFEPDHPYDVKRQYDSDRQYDGAEQYDTEHYEPDGQYDTDQHGANETNVPYDKEGEFGEKQHYDNAQYDTTQYEDKIYDQTQYDATRYDSEPYQSQPEYDEKPQYDSGPYNEYEQYNDVNYNNKNLQYGSDEQKSEYGSARYHSHDDQTRPSSSGEKTGLSTPLNPVEVQDYKAQLAAAGRRYDSKPEEYDMATFVEHNQAYSDFEDRPRTYSQQNTDEERLSYSSRPLSQQHDQKDHKTGNGFLPQTQAINDANALAGIYVEEHDQQVPQQFTDFNHDIGDGFGEKSMEFKSTGRIDEYAKEVDEYGRTIENHVDEYNRPVENHVDEYGRPVSSQVDEYGRPLAPQLDEYGRPVPPQVDEYGRPVNNKVDEYGRPIQNHVDEYGRPVAGHVDEDGNQKVIDEYGRPVENHVDEYGRPLPLLDEYGQPITRPVEDGYQTEGEYRTDQEMELEQKPPRNYHELWKRAYQYMCEQHGIQAQVGWAVFRTVFPRFVASNLATGL</sequence>
<evidence type="ECO:0000313" key="4">
    <source>
        <dbReference type="Proteomes" id="UP000614601"/>
    </source>
</evidence>
<dbReference type="Pfam" id="PF00168">
    <property type="entry name" value="C2"/>
    <property type="match status" value="1"/>
</dbReference>
<dbReference type="InterPro" id="IPR035892">
    <property type="entry name" value="C2_domain_sf"/>
</dbReference>
<dbReference type="GO" id="GO:0016081">
    <property type="term" value="P:synaptic vesicle docking"/>
    <property type="evidence" value="ECO:0007669"/>
    <property type="project" value="TreeGrafter"/>
</dbReference>
<dbReference type="SUPFAM" id="SSF58113">
    <property type="entry name" value="Apolipoprotein A-I"/>
    <property type="match status" value="1"/>
</dbReference>
<feature type="region of interest" description="Disordered" evidence="1">
    <location>
        <begin position="255"/>
        <end position="277"/>
    </location>
</feature>
<dbReference type="AlphaFoldDB" id="A0A811JUB8"/>
<dbReference type="InterPro" id="IPR027080">
    <property type="entry name" value="Unc-13"/>
</dbReference>